<dbReference type="GO" id="GO:1990904">
    <property type="term" value="C:ribonucleoprotein complex"/>
    <property type="evidence" value="ECO:0007669"/>
    <property type="project" value="UniProtKB-KW"/>
</dbReference>
<dbReference type="GO" id="GO:0003735">
    <property type="term" value="F:structural constituent of ribosome"/>
    <property type="evidence" value="ECO:0007669"/>
    <property type="project" value="UniProtKB-UniRule"/>
</dbReference>
<gene>
    <name evidence="6" type="primary">rpl23</name>
    <name evidence="7" type="ORF">CBNPKNJC_00012</name>
</gene>
<proteinExistence type="inferred from homology"/>
<keyword evidence="4 6" id="KW-0689">Ribosomal protein</keyword>
<evidence type="ECO:0000256" key="3">
    <source>
        <dbReference type="ARBA" id="ARBA00022884"/>
    </source>
</evidence>
<name>A0A7G9YU14_9EURY</name>
<dbReference type="HAMAP" id="MF_01369_A">
    <property type="entry name" value="Ribosomal_uL23_A"/>
    <property type="match status" value="1"/>
</dbReference>
<dbReference type="InterPro" id="IPR013025">
    <property type="entry name" value="Ribosomal_uL23-like"/>
</dbReference>
<dbReference type="NCBIfam" id="TIGR03636">
    <property type="entry name" value="uL23_arch"/>
    <property type="match status" value="1"/>
</dbReference>
<dbReference type="Pfam" id="PF00276">
    <property type="entry name" value="Ribosomal_L23"/>
    <property type="match status" value="1"/>
</dbReference>
<keyword evidence="2 6" id="KW-0699">rRNA-binding</keyword>
<organism evidence="7">
    <name type="scientific">Candidatus Methanophagaceae archaeon ANME-1 ERB6</name>
    <dbReference type="NCBI Taxonomy" id="2759912"/>
    <lineage>
        <taxon>Archaea</taxon>
        <taxon>Methanobacteriati</taxon>
        <taxon>Methanobacteriota</taxon>
        <taxon>Stenosarchaea group</taxon>
        <taxon>Methanomicrobia</taxon>
        <taxon>Candidatus Methanophagales</taxon>
        <taxon>Candidatus Methanophagaceae</taxon>
    </lineage>
</organism>
<dbReference type="SUPFAM" id="SSF54189">
    <property type="entry name" value="Ribosomal proteins S24e, L23 and L15e"/>
    <property type="match status" value="1"/>
</dbReference>
<evidence type="ECO:0000256" key="6">
    <source>
        <dbReference type="HAMAP-Rule" id="MF_01369"/>
    </source>
</evidence>
<keyword evidence="3 6" id="KW-0694">RNA-binding</keyword>
<dbReference type="EMBL" id="MT631471">
    <property type="protein sequence ID" value="QNO51498.1"/>
    <property type="molecule type" value="Genomic_DNA"/>
</dbReference>
<dbReference type="AlphaFoldDB" id="A0A7G9YU14"/>
<dbReference type="Gene3D" id="3.30.70.330">
    <property type="match status" value="1"/>
</dbReference>
<dbReference type="GO" id="GO:0019843">
    <property type="term" value="F:rRNA binding"/>
    <property type="evidence" value="ECO:0007669"/>
    <property type="project" value="UniProtKB-UniRule"/>
</dbReference>
<dbReference type="FunFam" id="3.30.70.330:FF:000532">
    <property type="entry name" value="50S ribosomal protein L23"/>
    <property type="match status" value="1"/>
</dbReference>
<comment type="subunit">
    <text evidence="6">Part of the 50S ribosomal subunit. Contacts protein L29.</text>
</comment>
<dbReference type="NCBIfam" id="NF011118">
    <property type="entry name" value="PRK14548.1"/>
    <property type="match status" value="1"/>
</dbReference>
<evidence type="ECO:0000313" key="7">
    <source>
        <dbReference type="EMBL" id="QNO51498.1"/>
    </source>
</evidence>
<dbReference type="GO" id="GO:0005840">
    <property type="term" value="C:ribosome"/>
    <property type="evidence" value="ECO:0007669"/>
    <property type="project" value="UniProtKB-UniRule"/>
</dbReference>
<dbReference type="PANTHER" id="PTHR11620">
    <property type="entry name" value="60S RIBOSOMAL PROTEIN L23A"/>
    <property type="match status" value="1"/>
</dbReference>
<keyword evidence="5 6" id="KW-0687">Ribonucleoprotein</keyword>
<reference evidence="7" key="1">
    <citation type="submission" date="2020-06" db="EMBL/GenBank/DDBJ databases">
        <title>Unique genomic features of the anaerobic methanotrophic archaea.</title>
        <authorList>
            <person name="Chadwick G.L."/>
            <person name="Skennerton C.T."/>
            <person name="Laso-Perez R."/>
            <person name="Leu A.O."/>
            <person name="Speth D.R."/>
            <person name="Yu H."/>
            <person name="Morgan-Lang C."/>
            <person name="Hatzenpichler R."/>
            <person name="Goudeau D."/>
            <person name="Malmstrom R."/>
            <person name="Brazelton W.J."/>
            <person name="Woyke T."/>
            <person name="Hallam S.J."/>
            <person name="Tyson G.W."/>
            <person name="Wegener G."/>
            <person name="Boetius A."/>
            <person name="Orphan V."/>
        </authorList>
    </citation>
    <scope>NUCLEOTIDE SEQUENCE</scope>
</reference>
<dbReference type="GO" id="GO:0006412">
    <property type="term" value="P:translation"/>
    <property type="evidence" value="ECO:0007669"/>
    <property type="project" value="UniProtKB-UniRule"/>
</dbReference>
<protein>
    <recommendedName>
        <fullName evidence="6">Large ribosomal subunit protein uL23</fullName>
    </recommendedName>
</protein>
<comment type="function">
    <text evidence="6">Binds to 23S rRNA. One of the proteins that surrounds the polypeptide exit tunnel on the outside of the ribosome.</text>
</comment>
<evidence type="ECO:0000256" key="4">
    <source>
        <dbReference type="ARBA" id="ARBA00022980"/>
    </source>
</evidence>
<sequence>MEIKEKLKHIVPSEKAALMIDSENKLQFIVDLRANKRQIKNEVESIFETSVRGVKTMITFKGEKKAIIEFEEEGKAKEIGTSLGIL</sequence>
<accession>A0A7G9YU14</accession>
<dbReference type="InterPro" id="IPR012677">
    <property type="entry name" value="Nucleotide-bd_a/b_plait_sf"/>
</dbReference>
<comment type="similarity">
    <text evidence="1 6">Belongs to the universal ribosomal protein uL23 family.</text>
</comment>
<evidence type="ECO:0000256" key="2">
    <source>
        <dbReference type="ARBA" id="ARBA00022730"/>
    </source>
</evidence>
<dbReference type="InterPro" id="IPR019985">
    <property type="entry name" value="Ribosomal_uL23"/>
</dbReference>
<evidence type="ECO:0000256" key="1">
    <source>
        <dbReference type="ARBA" id="ARBA00006700"/>
    </source>
</evidence>
<evidence type="ECO:0000256" key="5">
    <source>
        <dbReference type="ARBA" id="ARBA00023274"/>
    </source>
</evidence>
<dbReference type="InterPro" id="IPR012678">
    <property type="entry name" value="Ribosomal_uL23/eL15/eS24_sf"/>
</dbReference>